<dbReference type="AlphaFoldDB" id="A0A672MDX8"/>
<name>A0A672MDX8_SINGR</name>
<dbReference type="Pfam" id="PF23012">
    <property type="entry name" value="Syntrophin_4th"/>
    <property type="match status" value="1"/>
</dbReference>
<organism evidence="5 6">
    <name type="scientific">Sinocyclocheilus grahami</name>
    <name type="common">Dianchi golden-line fish</name>
    <name type="synonym">Barbus grahami</name>
    <dbReference type="NCBI Taxonomy" id="75366"/>
    <lineage>
        <taxon>Eukaryota</taxon>
        <taxon>Metazoa</taxon>
        <taxon>Chordata</taxon>
        <taxon>Craniata</taxon>
        <taxon>Vertebrata</taxon>
        <taxon>Euteleostomi</taxon>
        <taxon>Actinopterygii</taxon>
        <taxon>Neopterygii</taxon>
        <taxon>Teleostei</taxon>
        <taxon>Ostariophysi</taxon>
        <taxon>Cypriniformes</taxon>
        <taxon>Cyprinidae</taxon>
        <taxon>Cyprininae</taxon>
        <taxon>Sinocyclocheilus</taxon>
    </lineage>
</organism>
<dbReference type="Gene3D" id="2.30.29.30">
    <property type="entry name" value="Pleckstrin-homology domain (PH domain)/Phosphotyrosine-binding domain (PTB)"/>
    <property type="match status" value="1"/>
</dbReference>
<keyword evidence="6" id="KW-1185">Reference proteome</keyword>
<feature type="chain" id="PRO_5025373893" evidence="3">
    <location>
        <begin position="20"/>
        <end position="462"/>
    </location>
</feature>
<protein>
    <submittedName>
        <fullName evidence="5">Syntrophin, gamma 2</fullName>
    </submittedName>
</protein>
<proteinExistence type="predicted"/>
<dbReference type="GO" id="GO:0005198">
    <property type="term" value="F:structural molecule activity"/>
    <property type="evidence" value="ECO:0007669"/>
    <property type="project" value="InterPro"/>
</dbReference>
<sequence>MSSNTFVFLLFQQMKTGLALLYDEHTSNTYDVRLKLTKELLIIQKQDVVCVSGGDSHLNGGAEHKVPVVISKIFKDQVEPFKCSSIASSHPDVRRMFYLFYISAQVHLLRTAGDEVTITVRYLREAPAFLKLPLGRFASHRSSATKAHYVSALASHSLPLIYSVQAPSSPSSPSANEPKYEKRWLDAVSLPLFMARISRRKAATDKLRSNSFEVIALDGVCTHLLQFCTAAESTDWLQAISTNINDLTQESIVHMGWVCEHLQGRDVEPLHSCRFLGLRGSSLLVFRSPPVTEDCWIQTKFYLGLLQDGELRDSEPFCFSVLVGHGQSFCYSVELGSELVLWEKAFQRAVFMEVQRVRVTFPCLSALLNFFFFSLGFPQKTIWKYKFSQLKGSSDDGKTRVKLLFQNSENKQIEMKELEFANLTAVLHCIHSFIAAKVATVDPVFGKTGETETSSCKINQTR</sequence>
<dbReference type="SUPFAM" id="SSF50729">
    <property type="entry name" value="PH domain-like"/>
    <property type="match status" value="1"/>
</dbReference>
<dbReference type="OMA" id="LNNNQPW"/>
<reference evidence="5" key="2">
    <citation type="submission" date="2025-09" db="UniProtKB">
        <authorList>
            <consortium name="Ensembl"/>
        </authorList>
    </citation>
    <scope>IDENTIFICATION</scope>
</reference>
<evidence type="ECO:0000256" key="2">
    <source>
        <dbReference type="ARBA" id="ARBA00022490"/>
    </source>
</evidence>
<dbReference type="InterPro" id="IPR055108">
    <property type="entry name" value="Syntrophin_4th"/>
</dbReference>
<dbReference type="PANTHER" id="PTHR10554:SF3">
    <property type="entry name" value="GAMMA-2-SYNTROPHIN"/>
    <property type="match status" value="1"/>
</dbReference>
<evidence type="ECO:0000256" key="3">
    <source>
        <dbReference type="SAM" id="SignalP"/>
    </source>
</evidence>
<reference evidence="5" key="1">
    <citation type="submission" date="2025-08" db="UniProtKB">
        <authorList>
            <consortium name="Ensembl"/>
        </authorList>
    </citation>
    <scope>IDENTIFICATION</scope>
</reference>
<evidence type="ECO:0000313" key="6">
    <source>
        <dbReference type="Proteomes" id="UP000472262"/>
    </source>
</evidence>
<accession>A0A672MDX8</accession>
<dbReference type="Ensembl" id="ENSSGRT00000038357.1">
    <property type="protein sequence ID" value="ENSSGRP00000035736.1"/>
    <property type="gene ID" value="ENSSGRG00000019783.1"/>
</dbReference>
<dbReference type="Proteomes" id="UP000472262">
    <property type="component" value="Unassembled WGS sequence"/>
</dbReference>
<feature type="domain" description="Syntrophin C-terminal PH" evidence="4">
    <location>
        <begin position="379"/>
        <end position="440"/>
    </location>
</feature>
<dbReference type="PANTHER" id="PTHR10554">
    <property type="entry name" value="SYNTROPHIN"/>
    <property type="match status" value="1"/>
</dbReference>
<feature type="signal peptide" evidence="3">
    <location>
        <begin position="1"/>
        <end position="19"/>
    </location>
</feature>
<dbReference type="GO" id="GO:0005737">
    <property type="term" value="C:cytoplasm"/>
    <property type="evidence" value="ECO:0007669"/>
    <property type="project" value="UniProtKB-SubCell"/>
</dbReference>
<evidence type="ECO:0000313" key="5">
    <source>
        <dbReference type="Ensembl" id="ENSSGRP00000035736.1"/>
    </source>
</evidence>
<dbReference type="InterPro" id="IPR015482">
    <property type="entry name" value="Syntrophin"/>
</dbReference>
<dbReference type="InterPro" id="IPR011993">
    <property type="entry name" value="PH-like_dom_sf"/>
</dbReference>
<keyword evidence="2" id="KW-0963">Cytoplasm</keyword>
<comment type="subcellular location">
    <subcellularLocation>
        <location evidence="1">Cytoplasm</location>
    </subcellularLocation>
</comment>
<dbReference type="GO" id="GO:0016010">
    <property type="term" value="C:dystrophin-associated glycoprotein complex"/>
    <property type="evidence" value="ECO:0007669"/>
    <property type="project" value="TreeGrafter"/>
</dbReference>
<dbReference type="InParanoid" id="A0A672MDX8"/>
<evidence type="ECO:0000256" key="1">
    <source>
        <dbReference type="ARBA" id="ARBA00004496"/>
    </source>
</evidence>
<keyword evidence="3" id="KW-0732">Signal</keyword>
<evidence type="ECO:0000259" key="4">
    <source>
        <dbReference type="Pfam" id="PF23012"/>
    </source>
</evidence>